<dbReference type="PROSITE" id="PS51257">
    <property type="entry name" value="PROKAR_LIPOPROTEIN"/>
    <property type="match status" value="1"/>
</dbReference>
<gene>
    <name evidence="1" type="ORF">KK062_04990</name>
</gene>
<accession>A0AAP2GNT9</accession>
<dbReference type="EMBL" id="JAHESE010000002">
    <property type="protein sequence ID" value="MBT1707564.1"/>
    <property type="molecule type" value="Genomic_DNA"/>
</dbReference>
<comment type="caution">
    <text evidence="1">The sequence shown here is derived from an EMBL/GenBank/DDBJ whole genome shotgun (WGS) entry which is preliminary data.</text>
</comment>
<proteinExistence type="predicted"/>
<name>A0AAP2GNT9_9BACT</name>
<keyword evidence="2" id="KW-1185">Reference proteome</keyword>
<evidence type="ECO:0000313" key="1">
    <source>
        <dbReference type="EMBL" id="MBT1707564.1"/>
    </source>
</evidence>
<organism evidence="1 2">
    <name type="scientific">Dawidia cretensis</name>
    <dbReference type="NCBI Taxonomy" id="2782350"/>
    <lineage>
        <taxon>Bacteria</taxon>
        <taxon>Pseudomonadati</taxon>
        <taxon>Bacteroidota</taxon>
        <taxon>Cytophagia</taxon>
        <taxon>Cytophagales</taxon>
        <taxon>Chryseotaleaceae</taxon>
        <taxon>Dawidia</taxon>
    </lineage>
</organism>
<dbReference type="AlphaFoldDB" id="A0AAP2GNT9"/>
<dbReference type="RefSeq" id="WP_254083150.1">
    <property type="nucleotide sequence ID" value="NZ_JAHESE010000002.1"/>
</dbReference>
<protein>
    <submittedName>
        <fullName evidence="1">DUF4302 domain-containing protein</fullName>
    </submittedName>
</protein>
<evidence type="ECO:0000313" key="2">
    <source>
        <dbReference type="Proteomes" id="UP001319080"/>
    </source>
</evidence>
<dbReference type="Proteomes" id="UP001319080">
    <property type="component" value="Unassembled WGS sequence"/>
</dbReference>
<dbReference type="Pfam" id="PF14135">
    <property type="entry name" value="DUF4302"/>
    <property type="match status" value="1"/>
</dbReference>
<reference evidence="1 2" key="1">
    <citation type="submission" date="2021-05" db="EMBL/GenBank/DDBJ databases">
        <title>A Polyphasic approach of four new species of the genus Ohtaekwangia: Ohtaekwangia histidinii sp. nov., Ohtaekwangia cretensis sp. nov., Ohtaekwangia indiensis sp. nov., Ohtaekwangia reichenbachii sp. nov. from diverse environment.</title>
        <authorList>
            <person name="Octaviana S."/>
        </authorList>
    </citation>
    <scope>NUCLEOTIDE SEQUENCE [LARGE SCALE GENOMIC DNA]</scope>
    <source>
        <strain evidence="1 2">PWU5</strain>
    </source>
</reference>
<dbReference type="InterPro" id="IPR025396">
    <property type="entry name" value="DUF4302"/>
</dbReference>
<sequence>MKKLTSLTWLCFLLFLAGCKDDDINKFDKSADERVAEAIADLKSKLTAPANGWKLLYTPEDGYGSFLVLLEFQDNDMVTIKTDLWVGSNKFYEQTVGYRIDSSLGLELIIENYSFFAYLFEFDRATFGAEFEFLYQRQNDNGALLFSSKTDVSDNATQLLFAEASESDLYDLGVDVAQKVTAMSEDLQKITTSLRMTYDDKDLIFYLSLDEPYRRLTFTSASRKSNTDQTQQINFTTGYYLRNDSIVLQSPLAGIFAGVTTSIKGVQLDSDQGSTLTLCGDPIPVHGYKGVTSAGDDILLETTLADASGPTFVATDLYSAPVGNVAYLGESAYGQVIADLPTATHFQLYYNTVLSDGSVLTGIGFRIQNPNNTVTYALWEFEPIFDGNNVKFNFAPEISQLGTGTTSEENLAAVTKYVEYLTNGGNTFVFQYSEGVYEFSNPCTDWSVLLIGQSE</sequence>